<evidence type="ECO:0000256" key="4">
    <source>
        <dbReference type="ARBA" id="ARBA00010714"/>
    </source>
</evidence>
<dbReference type="EMBL" id="JAFNME010000001">
    <property type="protein sequence ID" value="MBO1248358.1"/>
    <property type="molecule type" value="Genomic_DNA"/>
</dbReference>
<sequence length="769" mass="84164">MAMKQRDSLWGLRLGVGAVLGALSLQTVSQEAVPVSDIGAARVQQAAQGQPPLPVSHWRPRLQDLGLGGVVRLRGTQSEVSVGLGIRRDEQVELARLRLQFTLSPALLADLSHLKVSFNDQLIQTIVLPKERLGLMHQVELDIPPAYFADYNRLQFQFIGHYTLECEDQEHSSLWAEISGQSRLDLTLRRLPLKTDLALLPAPFFDPRDSRPVQVPIVYAARPNQGELKAAGTVAGWLGALAAYRGTELSVLENELPLRSAIVIATNAHRPDFLHDLPPVEQPTLSMVDHPLVPGTQLLLVLGKDEAQVEQAAQVLALGKAALSGRSLQVTQFEFPALRAAYDAPRWISSKRVVPLGELVERPEELQLRGTTLYDTIRINARMAPDLFTWNAKGVPLQLQYRYTPTPLSDRGALNVALNDQFLRSYRLYASGDSQGKVSALLPLVEDSPGQTRSNMKIPAFMVGGDNQMQFTFAIPPADLGRCRATQPVELRAALDPQSTIDLTGFDHYIAMPNLAAFANTGFPFTKYADLAQTAIVLPSQPTVADVQTYLAAVARMAASTGYAGTRFALLSSDSIDQAKDRDILLITHGEQDSVLQQWQADLPALLAAGQRSVQPLARGLNRFNELFRLGEGAPTKVAAGMTTLEGDGPLAAVVGLQSPFTKGRSVVALTATNAQAMDWVGKGLTERGRLEQLHGDLSLLRGDVVESFRINPVYYVGDLPWYKWAWFHLHSHPFLLAALGIFAGLVVTLIAYGSLRAMARRRLERDDA</sequence>
<proteinExistence type="inferred from homology"/>
<evidence type="ECO:0000256" key="3">
    <source>
        <dbReference type="ARBA" id="ARBA00005186"/>
    </source>
</evidence>
<evidence type="ECO:0000256" key="8">
    <source>
        <dbReference type="ARBA" id="ARBA00022519"/>
    </source>
</evidence>
<dbReference type="Proteomes" id="UP000664731">
    <property type="component" value="Unassembled WGS sequence"/>
</dbReference>
<comment type="function">
    <text evidence="1 15">Binds the cellulose synthase activator, bis-(3'-5') cyclic diguanylic acid (c-di-GMP).</text>
</comment>
<evidence type="ECO:0000256" key="6">
    <source>
        <dbReference type="ARBA" id="ARBA00021844"/>
    </source>
</evidence>
<evidence type="ECO:0000256" key="5">
    <source>
        <dbReference type="ARBA" id="ARBA00011437"/>
    </source>
</evidence>
<comment type="caution">
    <text evidence="16">The sequence shown here is derived from an EMBL/GenBank/DDBJ whole genome shotgun (WGS) entry which is preliminary data.</text>
</comment>
<dbReference type="AlphaFoldDB" id="A0A939KDF8"/>
<evidence type="ECO:0000256" key="13">
    <source>
        <dbReference type="ARBA" id="ARBA00023136"/>
    </source>
</evidence>
<evidence type="ECO:0000313" key="16">
    <source>
        <dbReference type="EMBL" id="MBO1248358.1"/>
    </source>
</evidence>
<evidence type="ECO:0000256" key="9">
    <source>
        <dbReference type="ARBA" id="ARBA00022636"/>
    </source>
</evidence>
<dbReference type="Pfam" id="PF03170">
    <property type="entry name" value="BcsB"/>
    <property type="match status" value="1"/>
</dbReference>
<comment type="subunit">
    <text evidence="5 15">Tightly associated with the cellulose synthase catalytic subunit.</text>
</comment>
<evidence type="ECO:0000256" key="10">
    <source>
        <dbReference type="ARBA" id="ARBA00022692"/>
    </source>
</evidence>
<comment type="subcellular location">
    <subcellularLocation>
        <location evidence="2">Cell inner membrane</location>
        <topology evidence="2">Single-pass membrane protein</topology>
    </subcellularLocation>
</comment>
<dbReference type="GO" id="GO:0006011">
    <property type="term" value="P:UDP-alpha-D-glucose metabolic process"/>
    <property type="evidence" value="ECO:0007669"/>
    <property type="project" value="InterPro"/>
</dbReference>
<accession>A0A939KDF8</accession>
<name>A0A939KDF8_9BURK</name>
<keyword evidence="13 15" id="KW-0472">Membrane</keyword>
<dbReference type="InterPro" id="IPR003920">
    <property type="entry name" value="Cell_synth_B"/>
</dbReference>
<dbReference type="InterPro" id="IPR018513">
    <property type="entry name" value="Cell_synthase_bac"/>
</dbReference>
<dbReference type="GO" id="GO:0030244">
    <property type="term" value="P:cellulose biosynthetic process"/>
    <property type="evidence" value="ECO:0007669"/>
    <property type="project" value="UniProtKB-KW"/>
</dbReference>
<feature type="transmembrane region" description="Helical" evidence="15">
    <location>
        <begin position="735"/>
        <end position="756"/>
    </location>
</feature>
<evidence type="ECO:0000256" key="11">
    <source>
        <dbReference type="ARBA" id="ARBA00022916"/>
    </source>
</evidence>
<evidence type="ECO:0000256" key="15">
    <source>
        <dbReference type="RuleBase" id="RU365021"/>
    </source>
</evidence>
<keyword evidence="12 15" id="KW-1133">Transmembrane helix</keyword>
<dbReference type="Gene3D" id="2.60.120.260">
    <property type="entry name" value="Galactose-binding domain-like"/>
    <property type="match status" value="2"/>
</dbReference>
<evidence type="ECO:0000256" key="1">
    <source>
        <dbReference type="ARBA" id="ARBA00002057"/>
    </source>
</evidence>
<dbReference type="PANTHER" id="PTHR39083:SF1">
    <property type="entry name" value="CYCLIC DI-GMP-BINDING PROTEIN"/>
    <property type="match status" value="1"/>
</dbReference>
<comment type="similarity">
    <text evidence="4 15">Belongs to the AcsB/BcsB family.</text>
</comment>
<gene>
    <name evidence="16" type="ORF">J1777_00685</name>
</gene>
<dbReference type="GO" id="GO:0005886">
    <property type="term" value="C:plasma membrane"/>
    <property type="evidence" value="ECO:0007669"/>
    <property type="project" value="UniProtKB-SubCell"/>
</dbReference>
<dbReference type="PRINTS" id="PR01440">
    <property type="entry name" value="CELLSNTHASEB"/>
</dbReference>
<evidence type="ECO:0000256" key="7">
    <source>
        <dbReference type="ARBA" id="ARBA00022475"/>
    </source>
</evidence>
<evidence type="ECO:0000256" key="2">
    <source>
        <dbReference type="ARBA" id="ARBA00004377"/>
    </source>
</evidence>
<keyword evidence="11 15" id="KW-0135">Cellulose biosynthesis</keyword>
<evidence type="ECO:0000256" key="12">
    <source>
        <dbReference type="ARBA" id="ARBA00022989"/>
    </source>
</evidence>
<evidence type="ECO:0000313" key="17">
    <source>
        <dbReference type="Proteomes" id="UP000664731"/>
    </source>
</evidence>
<keyword evidence="10 15" id="KW-0812">Transmembrane</keyword>
<protein>
    <recommendedName>
        <fullName evidence="6 15">Cyclic di-GMP-binding protein</fullName>
    </recommendedName>
    <alternativeName>
        <fullName evidence="14 15">Cellulose synthase regulatory subunit</fullName>
    </alternativeName>
</protein>
<organism evidence="16 17">
    <name type="scientific">Comamonas denitrificans</name>
    <dbReference type="NCBI Taxonomy" id="117506"/>
    <lineage>
        <taxon>Bacteria</taxon>
        <taxon>Pseudomonadati</taxon>
        <taxon>Pseudomonadota</taxon>
        <taxon>Betaproteobacteria</taxon>
        <taxon>Burkholderiales</taxon>
        <taxon>Comamonadaceae</taxon>
        <taxon>Comamonas</taxon>
    </lineage>
</organism>
<dbReference type="PANTHER" id="PTHR39083">
    <property type="entry name" value="CYCLIC DI-GMP-BINDING PROTEIN"/>
    <property type="match status" value="1"/>
</dbReference>
<keyword evidence="8 15" id="KW-0997">Cell inner membrane</keyword>
<reference evidence="16" key="1">
    <citation type="submission" date="2021-03" db="EMBL/GenBank/DDBJ databases">
        <title>Comamonas denitrificans.</title>
        <authorList>
            <person name="Finster K."/>
        </authorList>
    </citation>
    <scope>NUCLEOTIDE SEQUENCE</scope>
    <source>
        <strain evidence="16">MM2021_4</strain>
    </source>
</reference>
<keyword evidence="9 15" id="KW-0973">c-di-GMP</keyword>
<evidence type="ECO:0000256" key="14">
    <source>
        <dbReference type="ARBA" id="ARBA00033444"/>
    </source>
</evidence>
<dbReference type="NCBIfam" id="NF008323">
    <property type="entry name" value="PRK11114.1-1"/>
    <property type="match status" value="1"/>
</dbReference>
<keyword evidence="7 15" id="KW-1003">Cell membrane</keyword>
<comment type="pathway">
    <text evidence="3 15">Glycan metabolism; bacterial cellulose biosynthesis.</text>
</comment>
<keyword evidence="17" id="KW-1185">Reference proteome</keyword>